<dbReference type="EMBL" id="MOBQ01000034">
    <property type="protein sequence ID" value="RON41212.1"/>
    <property type="molecule type" value="Genomic_DNA"/>
</dbReference>
<reference evidence="2 3" key="1">
    <citation type="submission" date="2016-10" db="EMBL/GenBank/DDBJ databases">
        <title>Comparative genome analysis of multiple Pseudomonas spp. focuses on biocontrol and plant growth promoting traits.</title>
        <authorList>
            <person name="Tao X.-Y."/>
            <person name="Taylor C.G."/>
        </authorList>
    </citation>
    <scope>NUCLEOTIDE SEQUENCE [LARGE SCALE GENOMIC DNA]</scope>
    <source>
        <strain evidence="2 3">37A10</strain>
    </source>
</reference>
<dbReference type="Pfam" id="PF09019">
    <property type="entry name" value="EcoRII-C"/>
    <property type="match status" value="1"/>
</dbReference>
<accession>A0A423JU46</accession>
<evidence type="ECO:0000259" key="1">
    <source>
        <dbReference type="Pfam" id="PF09019"/>
    </source>
</evidence>
<comment type="caution">
    <text evidence="2">The sequence shown here is derived from an EMBL/GenBank/DDBJ whole genome shotgun (WGS) entry which is preliminary data.</text>
</comment>
<dbReference type="GO" id="GO:0003677">
    <property type="term" value="F:DNA binding"/>
    <property type="evidence" value="ECO:0007669"/>
    <property type="project" value="InterPro"/>
</dbReference>
<dbReference type="GO" id="GO:0009036">
    <property type="term" value="F:type II site-specific deoxyribonuclease activity"/>
    <property type="evidence" value="ECO:0007669"/>
    <property type="project" value="InterPro"/>
</dbReference>
<sequence length="105" mass="11889">MAILSLPFLRQQAFIRMEGLRQHFTGVSAKYLSAVHAPPRPNQHEIGSNAFVKILGNSGERRKRTKYLSLEPAISIHQFSDLEAHGLRLVVPAQLHITYTNAWRS</sequence>
<evidence type="ECO:0000313" key="3">
    <source>
        <dbReference type="Proteomes" id="UP000285349"/>
    </source>
</evidence>
<gene>
    <name evidence="2" type="ORF">BK666_25130</name>
</gene>
<dbReference type="GO" id="GO:0009307">
    <property type="term" value="P:DNA restriction-modification system"/>
    <property type="evidence" value="ECO:0007669"/>
    <property type="project" value="InterPro"/>
</dbReference>
<dbReference type="AlphaFoldDB" id="A0A423JU46"/>
<organism evidence="2 3">
    <name type="scientific">Pseudomonas frederiksbergensis</name>
    <dbReference type="NCBI Taxonomy" id="104087"/>
    <lineage>
        <taxon>Bacteria</taxon>
        <taxon>Pseudomonadati</taxon>
        <taxon>Pseudomonadota</taxon>
        <taxon>Gammaproteobacteria</taxon>
        <taxon>Pseudomonadales</taxon>
        <taxon>Pseudomonadaceae</taxon>
        <taxon>Pseudomonas</taxon>
    </lineage>
</organism>
<dbReference type="OrthoDB" id="6910208at2"/>
<evidence type="ECO:0000313" key="2">
    <source>
        <dbReference type="EMBL" id="RON41212.1"/>
    </source>
</evidence>
<feature type="domain" description="Restriction endonuclease type II EcoRII C-terminal" evidence="1">
    <location>
        <begin position="57"/>
        <end position="104"/>
    </location>
</feature>
<proteinExistence type="predicted"/>
<dbReference type="Proteomes" id="UP000285349">
    <property type="component" value="Unassembled WGS sequence"/>
</dbReference>
<name>A0A423JU46_9PSED</name>
<dbReference type="InterPro" id="IPR015109">
    <property type="entry name" value="Restrct_endonuc_II_EcoRII_C"/>
</dbReference>
<protein>
    <recommendedName>
        <fullName evidence="1">Restriction endonuclease type II EcoRII C-terminal domain-containing protein</fullName>
    </recommendedName>
</protein>